<evidence type="ECO:0000256" key="1">
    <source>
        <dbReference type="SAM" id="MobiDB-lite"/>
    </source>
</evidence>
<reference evidence="2" key="1">
    <citation type="submission" date="2020-11" db="EMBL/GenBank/DDBJ databases">
        <authorList>
            <person name="Tran Van P."/>
        </authorList>
    </citation>
    <scope>NUCLEOTIDE SEQUENCE</scope>
</reference>
<accession>A0A7R9PKB1</accession>
<feature type="compositionally biased region" description="Basic residues" evidence="1">
    <location>
        <begin position="1"/>
        <end position="10"/>
    </location>
</feature>
<organism evidence="2">
    <name type="scientific">Timema genevievae</name>
    <name type="common">Walking stick</name>
    <dbReference type="NCBI Taxonomy" id="629358"/>
    <lineage>
        <taxon>Eukaryota</taxon>
        <taxon>Metazoa</taxon>
        <taxon>Ecdysozoa</taxon>
        <taxon>Arthropoda</taxon>
        <taxon>Hexapoda</taxon>
        <taxon>Insecta</taxon>
        <taxon>Pterygota</taxon>
        <taxon>Neoptera</taxon>
        <taxon>Polyneoptera</taxon>
        <taxon>Phasmatodea</taxon>
        <taxon>Timematodea</taxon>
        <taxon>Timematoidea</taxon>
        <taxon>Timematidae</taxon>
        <taxon>Timema</taxon>
    </lineage>
</organism>
<proteinExistence type="predicted"/>
<protein>
    <submittedName>
        <fullName evidence="2">Uncharacterized protein</fullName>
    </submittedName>
</protein>
<gene>
    <name evidence="2" type="ORF">TGEB3V08_LOCUS3750</name>
</gene>
<sequence length="322" mass="34476">MIRPRRRSHGRKGEGWTSGIFGKDHAHESTVLEPSELFHTVRNEFTSVLGAKENSCSLLARVMGTVSQVCTLSLSTITLPPTVTHVAGTSFRSTATNDARTSFRSTATNDARTSFRSTATNVTGTHSPTFSLPTQYSCHGNWEDNQTSYLIASPISRTSVGARRFCFIYSKSVADSSFGRNKGKGAAMLQMSTVTDSCHRHIMPGITGVWAFNLTTAEDGEIEVRISLSHFNLEAILSVAVVVWPICLGSCATVASDLLSQNAAAFNAVRACIVPRGVRALYTVALCVLSQSAAAFNATPCDRGCLVQLLTVLSSGTTVSAR</sequence>
<name>A0A7R9PKB1_TIMGE</name>
<dbReference type="EMBL" id="OE840212">
    <property type="protein sequence ID" value="CAD7589848.1"/>
    <property type="molecule type" value="Genomic_DNA"/>
</dbReference>
<dbReference type="AlphaFoldDB" id="A0A7R9PKB1"/>
<feature type="region of interest" description="Disordered" evidence="1">
    <location>
        <begin position="1"/>
        <end position="21"/>
    </location>
</feature>
<evidence type="ECO:0000313" key="2">
    <source>
        <dbReference type="EMBL" id="CAD7589848.1"/>
    </source>
</evidence>